<dbReference type="RefSeq" id="WP_259435770.1">
    <property type="nucleotide sequence ID" value="NZ_CP103866.1"/>
</dbReference>
<evidence type="ECO:0000256" key="1">
    <source>
        <dbReference type="SAM" id="MobiDB-lite"/>
    </source>
</evidence>
<name>A0ABY5U0H8_LACSH</name>
<organism evidence="2 3">
    <name type="scientific">Laceyella sacchari</name>
    <name type="common">Thermoactinomyces thalpophilus</name>
    <dbReference type="NCBI Taxonomy" id="37482"/>
    <lineage>
        <taxon>Bacteria</taxon>
        <taxon>Bacillati</taxon>
        <taxon>Bacillota</taxon>
        <taxon>Bacilli</taxon>
        <taxon>Bacillales</taxon>
        <taxon>Thermoactinomycetaceae</taxon>
        <taxon>Laceyella</taxon>
    </lineage>
</organism>
<keyword evidence="3" id="KW-1185">Reference proteome</keyword>
<protein>
    <submittedName>
        <fullName evidence="2">Uncharacterized protein</fullName>
    </submittedName>
</protein>
<dbReference type="EMBL" id="CP103866">
    <property type="protein sequence ID" value="UWE02978.1"/>
    <property type="molecule type" value="Genomic_DNA"/>
</dbReference>
<proteinExistence type="predicted"/>
<dbReference type="Proteomes" id="UP001058650">
    <property type="component" value="Chromosome"/>
</dbReference>
<evidence type="ECO:0000313" key="2">
    <source>
        <dbReference type="EMBL" id="UWE02978.1"/>
    </source>
</evidence>
<gene>
    <name evidence="2" type="ORF">NYR52_12715</name>
</gene>
<feature type="region of interest" description="Disordered" evidence="1">
    <location>
        <begin position="1"/>
        <end position="23"/>
    </location>
</feature>
<accession>A0ABY5U0H8</accession>
<reference evidence="2" key="1">
    <citation type="submission" date="2022-08" db="EMBL/GenBank/DDBJ databases">
        <title>The complete genome sequence of the thermophilic bacterium Laceyella sacchari FBKL4.010 reveals the basis for tetramethylpyrazine biosynthesis in Moutai-flavor Daqu.</title>
        <authorList>
            <person name="Li D."/>
            <person name="Huang W."/>
            <person name="Wang C."/>
            <person name="Qiu S."/>
        </authorList>
    </citation>
    <scope>NUCLEOTIDE SEQUENCE</scope>
    <source>
        <strain evidence="2">FBKL4.014</strain>
    </source>
</reference>
<evidence type="ECO:0000313" key="3">
    <source>
        <dbReference type="Proteomes" id="UP001058650"/>
    </source>
</evidence>
<sequence length="82" mass="9027">MDGCGDSGDDGVENGERRDPDSIHSGFGRACPLFHHHHGVDAGRVWTRPYCVTGRQFWTEKIHADPLAKNKKSLETPALTAL</sequence>